<evidence type="ECO:0000256" key="6">
    <source>
        <dbReference type="ARBA" id="ARBA00047984"/>
    </source>
</evidence>
<dbReference type="Gene3D" id="1.20.120.1080">
    <property type="match status" value="1"/>
</dbReference>
<evidence type="ECO:0000256" key="4">
    <source>
        <dbReference type="ARBA" id="ARBA00022741"/>
    </source>
</evidence>
<evidence type="ECO:0000313" key="10">
    <source>
        <dbReference type="Proteomes" id="UP000235145"/>
    </source>
</evidence>
<dbReference type="SUPFAM" id="SSF48239">
    <property type="entry name" value="Terpenoid cyclases/Protein prenyltransferases"/>
    <property type="match status" value="1"/>
</dbReference>
<comment type="cofactor">
    <cofactor evidence="1">
        <name>a divalent metal cation</name>
        <dbReference type="ChEBI" id="CHEBI:60240"/>
    </cofactor>
</comment>
<dbReference type="GO" id="GO:0005524">
    <property type="term" value="F:ATP binding"/>
    <property type="evidence" value="ECO:0007669"/>
    <property type="project" value="UniProtKB-KW"/>
</dbReference>
<dbReference type="Gene3D" id="1.50.10.20">
    <property type="match status" value="1"/>
</dbReference>
<dbReference type="AlphaFoldDB" id="A0A9R1UF27"/>
<organism evidence="9 10">
    <name type="scientific">Lactuca sativa</name>
    <name type="common">Garden lettuce</name>
    <dbReference type="NCBI Taxonomy" id="4236"/>
    <lineage>
        <taxon>Eukaryota</taxon>
        <taxon>Viridiplantae</taxon>
        <taxon>Streptophyta</taxon>
        <taxon>Embryophyta</taxon>
        <taxon>Tracheophyta</taxon>
        <taxon>Spermatophyta</taxon>
        <taxon>Magnoliopsida</taxon>
        <taxon>eudicotyledons</taxon>
        <taxon>Gunneridae</taxon>
        <taxon>Pentapetalae</taxon>
        <taxon>asterids</taxon>
        <taxon>campanulids</taxon>
        <taxon>Asterales</taxon>
        <taxon>Asteraceae</taxon>
        <taxon>Cichorioideae</taxon>
        <taxon>Cichorieae</taxon>
        <taxon>Lactucinae</taxon>
        <taxon>Lactuca</taxon>
    </lineage>
</organism>
<dbReference type="InterPro" id="IPR027417">
    <property type="entry name" value="P-loop_NTPase"/>
</dbReference>
<protein>
    <recommendedName>
        <fullName evidence="2">RNA helicase</fullName>
        <ecNumber evidence="2">3.6.4.13</ecNumber>
    </recommendedName>
</protein>
<feature type="region of interest" description="Disordered" evidence="7">
    <location>
        <begin position="259"/>
        <end position="287"/>
    </location>
</feature>
<evidence type="ECO:0000256" key="2">
    <source>
        <dbReference type="ARBA" id="ARBA00012552"/>
    </source>
</evidence>
<accession>A0A9R1UF27</accession>
<proteinExistence type="predicted"/>
<dbReference type="Pfam" id="PF13359">
    <property type="entry name" value="DDE_Tnp_4"/>
    <property type="match status" value="1"/>
</dbReference>
<evidence type="ECO:0000256" key="3">
    <source>
        <dbReference type="ARBA" id="ARBA00022723"/>
    </source>
</evidence>
<evidence type="ECO:0000259" key="8">
    <source>
        <dbReference type="SMART" id="SM00847"/>
    </source>
</evidence>
<dbReference type="Pfam" id="PF21010">
    <property type="entry name" value="HA2_C"/>
    <property type="match status" value="1"/>
</dbReference>
<keyword evidence="4" id="KW-0547">Nucleotide-binding</keyword>
<dbReference type="EC" id="3.6.4.13" evidence="2"/>
<keyword evidence="3" id="KW-0479">Metal-binding</keyword>
<dbReference type="GO" id="GO:0046872">
    <property type="term" value="F:metal ion binding"/>
    <property type="evidence" value="ECO:0007669"/>
    <property type="project" value="UniProtKB-KW"/>
</dbReference>
<dbReference type="SMART" id="SM00847">
    <property type="entry name" value="HA2"/>
    <property type="match status" value="1"/>
</dbReference>
<dbReference type="InterPro" id="IPR027806">
    <property type="entry name" value="HARBI1_dom"/>
</dbReference>
<keyword evidence="5" id="KW-0067">ATP-binding</keyword>
<dbReference type="InterPro" id="IPR008930">
    <property type="entry name" value="Terpenoid_cyclase/PrenylTrfase"/>
</dbReference>
<evidence type="ECO:0000256" key="1">
    <source>
        <dbReference type="ARBA" id="ARBA00001968"/>
    </source>
</evidence>
<dbReference type="PANTHER" id="PTHR18934:SF136">
    <property type="entry name" value="ATP-DEPENDENT RNA HELICASE DHX35-RELATED"/>
    <property type="match status" value="1"/>
</dbReference>
<dbReference type="Proteomes" id="UP000235145">
    <property type="component" value="Unassembled WGS sequence"/>
</dbReference>
<name>A0A9R1UF27_LACSA</name>
<dbReference type="GO" id="GO:0003724">
    <property type="term" value="F:RNA helicase activity"/>
    <property type="evidence" value="ECO:0007669"/>
    <property type="project" value="UniProtKB-EC"/>
</dbReference>
<dbReference type="PANTHER" id="PTHR18934">
    <property type="entry name" value="ATP-DEPENDENT RNA HELICASE"/>
    <property type="match status" value="1"/>
</dbReference>
<dbReference type="InterPro" id="IPR048333">
    <property type="entry name" value="HA2_WH"/>
</dbReference>
<dbReference type="InterPro" id="IPR007502">
    <property type="entry name" value="Helicase-assoc_dom"/>
</dbReference>
<evidence type="ECO:0000256" key="7">
    <source>
        <dbReference type="SAM" id="MobiDB-lite"/>
    </source>
</evidence>
<comment type="catalytic activity">
    <reaction evidence="6">
        <text>ATP + H2O = ADP + phosphate + H(+)</text>
        <dbReference type="Rhea" id="RHEA:13065"/>
        <dbReference type="ChEBI" id="CHEBI:15377"/>
        <dbReference type="ChEBI" id="CHEBI:15378"/>
        <dbReference type="ChEBI" id="CHEBI:30616"/>
        <dbReference type="ChEBI" id="CHEBI:43474"/>
        <dbReference type="ChEBI" id="CHEBI:456216"/>
        <dbReference type="EC" id="3.6.4.13"/>
    </reaction>
</comment>
<feature type="domain" description="Helicase-associated" evidence="8">
    <location>
        <begin position="51"/>
        <end position="158"/>
    </location>
</feature>
<evidence type="ECO:0000256" key="5">
    <source>
        <dbReference type="ARBA" id="ARBA00022840"/>
    </source>
</evidence>
<sequence length="287" mass="32038">MVVVVSLMKTGPSKSSLEAQLLEKSLVRGRGIDNILGFDWPASPSTEAMVRSLEVLYSLGVLDDDAKLTSPVGFQVAELPLDPMVSKMIIASYKLECLEEIITIATILSLQSIWISVKGKRELDEAKLRFAASEKKVMEVREQLRRVAQRLGGLRRILGVCEWEGTNPMPPEFWHLPSLLPIYPGNHLNNSILLKHLSSDMRHSSARNVTERCFGILKARWGVLRDNLYYPVVIKNRIIMACCLLHNYIRQEMAIDPFEENASPDEGTGDNGCGNDDNVTTIGTSDE</sequence>
<evidence type="ECO:0000313" key="9">
    <source>
        <dbReference type="EMBL" id="KAJ0186082.1"/>
    </source>
</evidence>
<keyword evidence="10" id="KW-1185">Reference proteome</keyword>
<comment type="caution">
    <text evidence="9">The sequence shown here is derived from an EMBL/GenBank/DDBJ whole genome shotgun (WGS) entry which is preliminary data.</text>
</comment>
<dbReference type="SUPFAM" id="SSF52540">
    <property type="entry name" value="P-loop containing nucleoside triphosphate hydrolases"/>
    <property type="match status" value="1"/>
</dbReference>
<dbReference type="EMBL" id="NBSK02000009">
    <property type="protein sequence ID" value="KAJ0186082.1"/>
    <property type="molecule type" value="Genomic_DNA"/>
</dbReference>
<dbReference type="Pfam" id="PF04408">
    <property type="entry name" value="WHD_HA2"/>
    <property type="match status" value="1"/>
</dbReference>
<gene>
    <name evidence="9" type="ORF">LSAT_V11C900459930</name>
</gene>
<reference evidence="9 10" key="1">
    <citation type="journal article" date="2017" name="Nat. Commun.">
        <title>Genome assembly with in vitro proximity ligation data and whole-genome triplication in lettuce.</title>
        <authorList>
            <person name="Reyes-Chin-Wo S."/>
            <person name="Wang Z."/>
            <person name="Yang X."/>
            <person name="Kozik A."/>
            <person name="Arikit S."/>
            <person name="Song C."/>
            <person name="Xia L."/>
            <person name="Froenicke L."/>
            <person name="Lavelle D.O."/>
            <person name="Truco M.J."/>
            <person name="Xia R."/>
            <person name="Zhu S."/>
            <person name="Xu C."/>
            <person name="Xu H."/>
            <person name="Xu X."/>
            <person name="Cox K."/>
            <person name="Korf I."/>
            <person name="Meyers B.C."/>
            <person name="Michelmore R.W."/>
        </authorList>
    </citation>
    <scope>NUCLEOTIDE SEQUENCE [LARGE SCALE GENOMIC DNA]</scope>
    <source>
        <strain evidence="10">cv. Salinas</strain>
        <tissue evidence="9">Seedlings</tissue>
    </source>
</reference>